<dbReference type="AlphaFoldDB" id="A0A4Y2L7N4"/>
<comment type="caution">
    <text evidence="2">The sequence shown here is derived from an EMBL/GenBank/DDBJ whole genome shotgun (WGS) entry which is preliminary data.</text>
</comment>
<reference evidence="2 3" key="1">
    <citation type="journal article" date="2019" name="Sci. Rep.">
        <title>Orb-weaving spider Araneus ventricosus genome elucidates the spidroin gene catalogue.</title>
        <authorList>
            <person name="Kono N."/>
            <person name="Nakamura H."/>
            <person name="Ohtoshi R."/>
            <person name="Moran D.A.P."/>
            <person name="Shinohara A."/>
            <person name="Yoshida Y."/>
            <person name="Fujiwara M."/>
            <person name="Mori M."/>
            <person name="Tomita M."/>
            <person name="Arakawa K."/>
        </authorList>
    </citation>
    <scope>NUCLEOTIDE SEQUENCE [LARGE SCALE GENOMIC DNA]</scope>
</reference>
<feature type="compositionally biased region" description="Basic and acidic residues" evidence="1">
    <location>
        <begin position="122"/>
        <end position="140"/>
    </location>
</feature>
<feature type="compositionally biased region" description="Polar residues" evidence="1">
    <location>
        <begin position="141"/>
        <end position="151"/>
    </location>
</feature>
<evidence type="ECO:0000313" key="3">
    <source>
        <dbReference type="Proteomes" id="UP000499080"/>
    </source>
</evidence>
<evidence type="ECO:0000313" key="2">
    <source>
        <dbReference type="EMBL" id="GBN10494.1"/>
    </source>
</evidence>
<dbReference type="OrthoDB" id="1728974at2759"/>
<proteinExistence type="predicted"/>
<accession>A0A4Y2L7N4</accession>
<protein>
    <submittedName>
        <fullName evidence="2">Uncharacterized protein</fullName>
    </submittedName>
</protein>
<gene>
    <name evidence="2" type="ORF">AVEN_191967_1</name>
</gene>
<organism evidence="2 3">
    <name type="scientific">Araneus ventricosus</name>
    <name type="common">Orbweaver spider</name>
    <name type="synonym">Epeira ventricosa</name>
    <dbReference type="NCBI Taxonomy" id="182803"/>
    <lineage>
        <taxon>Eukaryota</taxon>
        <taxon>Metazoa</taxon>
        <taxon>Ecdysozoa</taxon>
        <taxon>Arthropoda</taxon>
        <taxon>Chelicerata</taxon>
        <taxon>Arachnida</taxon>
        <taxon>Araneae</taxon>
        <taxon>Araneomorphae</taxon>
        <taxon>Entelegynae</taxon>
        <taxon>Araneoidea</taxon>
        <taxon>Araneidae</taxon>
        <taxon>Araneus</taxon>
    </lineage>
</organism>
<sequence>MTGIHSGNQYGAVLRRKILHSSVMKPIWRHEWFLCERNRHLIFHVSPQCLKSSRGQAEEQKSHIRELDRIYRADGRANETAEETERRRSEDRFRIIARRNNMSAEETEELLSDDQLRANGRRNNESFELRNQHQASDHLRTLNSRTTESNE</sequence>
<dbReference type="EMBL" id="BGPR01005473">
    <property type="protein sequence ID" value="GBN10494.1"/>
    <property type="molecule type" value="Genomic_DNA"/>
</dbReference>
<evidence type="ECO:0000256" key="1">
    <source>
        <dbReference type="SAM" id="MobiDB-lite"/>
    </source>
</evidence>
<dbReference type="Proteomes" id="UP000499080">
    <property type="component" value="Unassembled WGS sequence"/>
</dbReference>
<keyword evidence="3" id="KW-1185">Reference proteome</keyword>
<name>A0A4Y2L7N4_ARAVE</name>
<feature type="region of interest" description="Disordered" evidence="1">
    <location>
        <begin position="104"/>
        <end position="151"/>
    </location>
</feature>